<name>A0A940NRF3_9BACI</name>
<keyword evidence="1" id="KW-1133">Transmembrane helix</keyword>
<accession>A0A940NRF3</accession>
<feature type="transmembrane region" description="Helical" evidence="1">
    <location>
        <begin position="79"/>
        <end position="97"/>
    </location>
</feature>
<gene>
    <name evidence="2" type="ORF">J5Y03_14685</name>
</gene>
<feature type="transmembrane region" description="Helical" evidence="1">
    <location>
        <begin position="103"/>
        <end position="123"/>
    </location>
</feature>
<dbReference type="EMBL" id="JAGIYQ010000011">
    <property type="protein sequence ID" value="MBP0726405.1"/>
    <property type="molecule type" value="Genomic_DNA"/>
</dbReference>
<keyword evidence="1" id="KW-0812">Transmembrane</keyword>
<protein>
    <submittedName>
        <fullName evidence="2">DUF1700 domain-containing protein</fullName>
    </submittedName>
</protein>
<feature type="transmembrane region" description="Helical" evidence="1">
    <location>
        <begin position="144"/>
        <end position="161"/>
    </location>
</feature>
<evidence type="ECO:0000313" key="3">
    <source>
        <dbReference type="Proteomes" id="UP000682134"/>
    </source>
</evidence>
<organism evidence="2 3">
    <name type="scientific">Gottfriedia endophytica</name>
    <dbReference type="NCBI Taxonomy" id="2820819"/>
    <lineage>
        <taxon>Bacteria</taxon>
        <taxon>Bacillati</taxon>
        <taxon>Bacillota</taxon>
        <taxon>Bacilli</taxon>
        <taxon>Bacillales</taxon>
        <taxon>Bacillaceae</taxon>
        <taxon>Gottfriedia</taxon>
    </lineage>
</organism>
<dbReference type="RefSeq" id="WP_209406751.1">
    <property type="nucleotide sequence ID" value="NZ_JAGIYQ010000011.1"/>
</dbReference>
<evidence type="ECO:0000313" key="2">
    <source>
        <dbReference type="EMBL" id="MBP0726405.1"/>
    </source>
</evidence>
<reference evidence="2" key="1">
    <citation type="submission" date="2021-04" db="EMBL/GenBank/DDBJ databases">
        <title>Genome seq and assembly of Bacillus sp.</title>
        <authorList>
            <person name="Chhetri G."/>
        </authorList>
    </citation>
    <scope>NUCLEOTIDE SEQUENCE</scope>
    <source>
        <strain evidence="2">RG28</strain>
    </source>
</reference>
<keyword evidence="1" id="KW-0472">Membrane</keyword>
<dbReference type="AlphaFoldDB" id="A0A940NRF3"/>
<proteinExistence type="predicted"/>
<dbReference type="Proteomes" id="UP000682134">
    <property type="component" value="Unassembled WGS sequence"/>
</dbReference>
<evidence type="ECO:0000256" key="1">
    <source>
        <dbReference type="SAM" id="Phobius"/>
    </source>
</evidence>
<comment type="caution">
    <text evidence="2">The sequence shown here is derived from an EMBL/GenBank/DDBJ whole genome shotgun (WGS) entry which is preliminary data.</text>
</comment>
<sequence length="193" mass="21829">MSPKGKNYLDTFYQHLNKLPEDERRDAVLEIESHIMDGVLNGQSEDEILKKLGDPQILAKAYRSEYIMHRKSIRSFKDVFAILGFYCTTGLLSVMIVPVLATIAYGFGFCAVLIFIAGILRTFGVPWINMDIGPNISVPTQWSMVYSLIVGGIIGGIAYISRKYLRVYLNFLSASYRKVIPVKSTTSHHHENY</sequence>
<keyword evidence="3" id="KW-1185">Reference proteome</keyword>
<dbReference type="Pfam" id="PF22564">
    <property type="entry name" value="HAAS"/>
    <property type="match status" value="1"/>
</dbReference>